<dbReference type="Proteomes" id="UP000199691">
    <property type="component" value="Unassembled WGS sequence"/>
</dbReference>
<evidence type="ECO:0000313" key="1">
    <source>
        <dbReference type="EMBL" id="SDP26775.1"/>
    </source>
</evidence>
<organism evidence="1 2">
    <name type="scientific">Lentzea jiangxiensis</name>
    <dbReference type="NCBI Taxonomy" id="641025"/>
    <lineage>
        <taxon>Bacteria</taxon>
        <taxon>Bacillati</taxon>
        <taxon>Actinomycetota</taxon>
        <taxon>Actinomycetes</taxon>
        <taxon>Pseudonocardiales</taxon>
        <taxon>Pseudonocardiaceae</taxon>
        <taxon>Lentzea</taxon>
    </lineage>
</organism>
<accession>A0A1H0RBI8</accession>
<keyword evidence="2" id="KW-1185">Reference proteome</keyword>
<dbReference type="AlphaFoldDB" id="A0A1H0RBI8"/>
<protein>
    <submittedName>
        <fullName evidence="1">Uncharacterized protein</fullName>
    </submittedName>
</protein>
<proteinExistence type="predicted"/>
<reference evidence="2" key="1">
    <citation type="submission" date="2016-10" db="EMBL/GenBank/DDBJ databases">
        <authorList>
            <person name="Varghese N."/>
            <person name="Submissions S."/>
        </authorList>
    </citation>
    <scope>NUCLEOTIDE SEQUENCE [LARGE SCALE GENOMIC DNA]</scope>
    <source>
        <strain evidence="2">CGMCC 4.6609</strain>
    </source>
</reference>
<name>A0A1H0RBI8_9PSEU</name>
<sequence length="180" mass="19366">MALAFVEAHPDLLSVDAVRSALDDIANDAVQGMLGIKTIFSLNALFGDPFVRRCMAALNDDLVGILHPPAISSSRAVPDDEEVFAAIARHSGRFPSPAGQAALVVYRLSAGQRAHQLLHLLETTRTVWPETVRMWASALRDLPVGRPGPDELALRERLRAVTGHVLGLLPSPTGSTPPER</sequence>
<evidence type="ECO:0000313" key="2">
    <source>
        <dbReference type="Proteomes" id="UP000199691"/>
    </source>
</evidence>
<dbReference type="RefSeq" id="WP_090098571.1">
    <property type="nucleotide sequence ID" value="NZ_FNIX01000006.1"/>
</dbReference>
<dbReference type="EMBL" id="FNIX01000006">
    <property type="protein sequence ID" value="SDP26775.1"/>
    <property type="molecule type" value="Genomic_DNA"/>
</dbReference>
<gene>
    <name evidence="1" type="ORF">SAMN05421507_106241</name>
</gene>